<reference evidence="5 6" key="1">
    <citation type="submission" date="2014-03" db="EMBL/GenBank/DDBJ databases">
        <title>Genome sequence of Mycoplasma ovipneumoniae strain 14811.</title>
        <authorList>
            <person name="Sirand-Pugnet P."/>
            <person name="Breton M."/>
            <person name="Dordet-Frisoni E."/>
            <person name="Baranowski E."/>
            <person name="Barre A."/>
            <person name="Couture C."/>
            <person name="Dupuy V."/>
            <person name="Gaurivaud P."/>
            <person name="Jacob D."/>
            <person name="Lemaitre C."/>
            <person name="Manso-Silvan L."/>
            <person name="Nikolski M."/>
            <person name="Nouvel L.-X."/>
            <person name="Poumarat F."/>
            <person name="Tardy F."/>
            <person name="Thebault P."/>
            <person name="Theil S."/>
            <person name="Citti C."/>
            <person name="Thiaucourt F."/>
            <person name="Blanchard A."/>
        </authorList>
    </citation>
    <scope>NUCLEOTIDE SEQUENCE [LARGE SCALE GENOMIC DNA]</scope>
    <source>
        <strain evidence="5 6">14811</strain>
    </source>
</reference>
<accession>A0A014M299</accession>
<dbReference type="EMBL" id="JFAD01000020">
    <property type="protein sequence ID" value="EXU61088.1"/>
    <property type="molecule type" value="Genomic_DNA"/>
</dbReference>
<name>A0A014M299_9BACT</name>
<dbReference type="GO" id="GO:0009401">
    <property type="term" value="P:phosphoenolpyruvate-dependent sugar phosphotransferase system"/>
    <property type="evidence" value="ECO:0007669"/>
    <property type="project" value="UniProtKB-KW"/>
</dbReference>
<evidence type="ECO:0000256" key="1">
    <source>
        <dbReference type="ARBA" id="ARBA00022679"/>
    </source>
</evidence>
<evidence type="ECO:0000259" key="4">
    <source>
        <dbReference type="PROSITE" id="PS51098"/>
    </source>
</evidence>
<comment type="caution">
    <text evidence="5">The sequence shown here is derived from an EMBL/GenBank/DDBJ whole genome shotgun (WGS) entry which is preliminary data.</text>
</comment>
<sequence>MKLISKIIYFLLQIFSFGLFAKRIKEKHNKTKSEITFDDKIGFKVDDLVKFLGGTKNIDSCDFTVSRLKIKLKSTEGINVEEIGKLKGISGVVVGLNEINLIVGNKSKAIWKAINNFE</sequence>
<dbReference type="InterPro" id="IPR036878">
    <property type="entry name" value="Glu_permease_IIB"/>
</dbReference>
<dbReference type="eggNOG" id="ENOG5031YTK">
    <property type="taxonomic scope" value="Bacteria"/>
</dbReference>
<dbReference type="SUPFAM" id="SSF55604">
    <property type="entry name" value="Glucose permease domain IIB"/>
    <property type="match status" value="1"/>
</dbReference>
<dbReference type="AlphaFoldDB" id="A0A014M299"/>
<evidence type="ECO:0000256" key="3">
    <source>
        <dbReference type="PROSITE-ProRule" id="PRU00421"/>
    </source>
</evidence>
<dbReference type="Gene3D" id="3.30.1360.60">
    <property type="entry name" value="Glucose permease domain IIB"/>
    <property type="match status" value="1"/>
</dbReference>
<proteinExistence type="predicted"/>
<dbReference type="RefSeq" id="WP_044284230.1">
    <property type="nucleotide sequence ID" value="NZ_JFAD01000020.1"/>
</dbReference>
<evidence type="ECO:0000313" key="6">
    <source>
        <dbReference type="Proteomes" id="UP000020977"/>
    </source>
</evidence>
<dbReference type="GO" id="GO:0008982">
    <property type="term" value="F:protein-N(PI)-phosphohistidine-sugar phosphotransferase activity"/>
    <property type="evidence" value="ECO:0007669"/>
    <property type="project" value="InterPro"/>
</dbReference>
<dbReference type="STRING" id="1188239.MOVI_3910"/>
<keyword evidence="2" id="KW-0598">Phosphotransferase system</keyword>
<organism evidence="5 6">
    <name type="scientific">Mesomycoplasma ovipneumoniae 14811</name>
    <dbReference type="NCBI Taxonomy" id="1188239"/>
    <lineage>
        <taxon>Bacteria</taxon>
        <taxon>Bacillati</taxon>
        <taxon>Mycoplasmatota</taxon>
        <taxon>Mycoplasmoidales</taxon>
        <taxon>Metamycoplasmataceae</taxon>
        <taxon>Mesomycoplasma</taxon>
    </lineage>
</organism>
<dbReference type="Proteomes" id="UP000020977">
    <property type="component" value="Unassembled WGS sequence"/>
</dbReference>
<evidence type="ECO:0000256" key="2">
    <source>
        <dbReference type="ARBA" id="ARBA00022683"/>
    </source>
</evidence>
<protein>
    <submittedName>
        <fullName evidence="5">Glucose/sucrose specific PTS system IIB component</fullName>
    </submittedName>
</protein>
<keyword evidence="1" id="KW-0808">Transferase</keyword>
<gene>
    <name evidence="5" type="primary">ptsG</name>
    <name evidence="5" type="ORF">MOVI_3910</name>
</gene>
<dbReference type="InterPro" id="IPR001996">
    <property type="entry name" value="PTS_IIB_1"/>
</dbReference>
<evidence type="ECO:0000313" key="5">
    <source>
        <dbReference type="EMBL" id="EXU61088.1"/>
    </source>
</evidence>
<dbReference type="PROSITE" id="PS51098">
    <property type="entry name" value="PTS_EIIB_TYPE_1"/>
    <property type="match status" value="1"/>
</dbReference>
<feature type="domain" description="PTS EIIB type-1" evidence="4">
    <location>
        <begin position="42"/>
        <end position="118"/>
    </location>
</feature>
<comment type="caution">
    <text evidence="3">Lacks conserved residue(s) required for the propagation of feature annotation.</text>
</comment>